<dbReference type="CDD" id="cd23767">
    <property type="entry name" value="IQCD"/>
    <property type="match status" value="4"/>
</dbReference>
<dbReference type="Proteomes" id="UP000472274">
    <property type="component" value="Unplaced"/>
</dbReference>
<protein>
    <submittedName>
        <fullName evidence="6">Uncharacterized protein</fullName>
    </submittedName>
</protein>
<dbReference type="GO" id="GO:0005737">
    <property type="term" value="C:cytoplasm"/>
    <property type="evidence" value="ECO:0007669"/>
    <property type="project" value="UniProtKB-SubCell"/>
</dbReference>
<evidence type="ECO:0000256" key="5">
    <source>
        <dbReference type="SAM" id="MobiDB-lite"/>
    </source>
</evidence>
<dbReference type="InterPro" id="IPR000048">
    <property type="entry name" value="IQ_motif_EF-hand-BS"/>
</dbReference>
<reference evidence="6" key="2">
    <citation type="submission" date="2025-09" db="UniProtKB">
        <authorList>
            <consortium name="Ensembl"/>
        </authorList>
    </citation>
    <scope>IDENTIFICATION</scope>
</reference>
<evidence type="ECO:0000256" key="3">
    <source>
        <dbReference type="ARBA" id="ARBA00022737"/>
    </source>
</evidence>
<dbReference type="AlphaFoldDB" id="A0A674I1F4"/>
<dbReference type="Gene3D" id="1.20.5.190">
    <property type="match status" value="3"/>
</dbReference>
<dbReference type="Pfam" id="PF00612">
    <property type="entry name" value="IQ"/>
    <property type="match status" value="5"/>
</dbReference>
<dbReference type="InterPro" id="IPR027417">
    <property type="entry name" value="P-loop_NTPase"/>
</dbReference>
<dbReference type="SMART" id="SM00015">
    <property type="entry name" value="IQ"/>
    <property type="match status" value="5"/>
</dbReference>
<feature type="region of interest" description="Disordered" evidence="5">
    <location>
        <begin position="248"/>
        <end position="279"/>
    </location>
</feature>
<sequence length="279" mass="31349">MEAVEQYPSAPRPGLSFEELNPAGRQRPRSRLSPSWLHSKHRASSLDDVLVEELDMLLDAAATVIQAAWRGYQARQQLCAQYHAAVAIQAVWRGYLARERLASQRVEAAAQQGYAARREHVWAEPALEEEQAAVVIQAHYRGYRVRCEIYNQNLAATIIQAHYRGYRTRQALAESHRAATTIQAHYRGYRTRQKLAHARAAERDASCYLTHLVPGNQWQKNPGLQISLQRLHPLSPCTLLTPLPEPELGCRSPDVPPHPPPRAGGRTQESCAGKCHSHT</sequence>
<evidence type="ECO:0000313" key="7">
    <source>
        <dbReference type="Proteomes" id="UP000472274"/>
    </source>
</evidence>
<evidence type="ECO:0000256" key="2">
    <source>
        <dbReference type="ARBA" id="ARBA00022490"/>
    </source>
</evidence>
<dbReference type="GO" id="GO:0007051">
    <property type="term" value="P:spindle organization"/>
    <property type="evidence" value="ECO:0007669"/>
    <property type="project" value="TreeGrafter"/>
</dbReference>
<keyword evidence="7" id="KW-1185">Reference proteome</keyword>
<dbReference type="GO" id="GO:0000278">
    <property type="term" value="P:mitotic cell cycle"/>
    <property type="evidence" value="ECO:0007669"/>
    <property type="project" value="TreeGrafter"/>
</dbReference>
<dbReference type="InParanoid" id="A0A674I1F4"/>
<accession>A0A674I1F4</accession>
<dbReference type="InterPro" id="IPR051185">
    <property type="entry name" value="ASPM"/>
</dbReference>
<name>A0A674I1F4_9SAUR</name>
<keyword evidence="3" id="KW-0677">Repeat</keyword>
<dbReference type="PROSITE" id="PS50096">
    <property type="entry name" value="IQ"/>
    <property type="match status" value="5"/>
</dbReference>
<dbReference type="PANTHER" id="PTHR22706">
    <property type="entry name" value="ASSEMBLY FACTOR FOR SPINDLE MICROTUBULES"/>
    <property type="match status" value="1"/>
</dbReference>
<keyword evidence="4" id="KW-0112">Calmodulin-binding</keyword>
<evidence type="ECO:0000313" key="6">
    <source>
        <dbReference type="Ensembl" id="ENSTMTP00000001749.1"/>
    </source>
</evidence>
<reference evidence="6" key="1">
    <citation type="submission" date="2025-08" db="UniProtKB">
        <authorList>
            <consortium name="Ensembl"/>
        </authorList>
    </citation>
    <scope>IDENTIFICATION</scope>
</reference>
<dbReference type="FunFam" id="1.20.5.190:FF:000055">
    <property type="entry name" value="Putative microtubule-associated protein futsch"/>
    <property type="match status" value="2"/>
</dbReference>
<organism evidence="6 7">
    <name type="scientific">Terrapene triunguis</name>
    <name type="common">Three-toed box turtle</name>
    <dbReference type="NCBI Taxonomy" id="2587831"/>
    <lineage>
        <taxon>Eukaryota</taxon>
        <taxon>Metazoa</taxon>
        <taxon>Chordata</taxon>
        <taxon>Craniata</taxon>
        <taxon>Vertebrata</taxon>
        <taxon>Euteleostomi</taxon>
        <taxon>Archelosauria</taxon>
        <taxon>Testudinata</taxon>
        <taxon>Testudines</taxon>
        <taxon>Cryptodira</taxon>
        <taxon>Durocryptodira</taxon>
        <taxon>Testudinoidea</taxon>
        <taxon>Emydidae</taxon>
        <taxon>Terrapene</taxon>
    </lineage>
</organism>
<dbReference type="GeneTree" id="ENSGT00960000193101"/>
<dbReference type="GO" id="GO:0051295">
    <property type="term" value="P:establishment of meiotic spindle localization"/>
    <property type="evidence" value="ECO:0007669"/>
    <property type="project" value="TreeGrafter"/>
</dbReference>
<dbReference type="GO" id="GO:0005516">
    <property type="term" value="F:calmodulin binding"/>
    <property type="evidence" value="ECO:0007669"/>
    <property type="project" value="UniProtKB-KW"/>
</dbReference>
<proteinExistence type="predicted"/>
<evidence type="ECO:0000256" key="1">
    <source>
        <dbReference type="ARBA" id="ARBA00004496"/>
    </source>
</evidence>
<comment type="subcellular location">
    <subcellularLocation>
        <location evidence="1">Cytoplasm</location>
    </subcellularLocation>
</comment>
<dbReference type="SUPFAM" id="SSF52540">
    <property type="entry name" value="P-loop containing nucleoside triphosphate hydrolases"/>
    <property type="match status" value="1"/>
</dbReference>
<keyword evidence="2" id="KW-0963">Cytoplasm</keyword>
<feature type="region of interest" description="Disordered" evidence="5">
    <location>
        <begin position="1"/>
        <end position="37"/>
    </location>
</feature>
<dbReference type="GO" id="GO:0000922">
    <property type="term" value="C:spindle pole"/>
    <property type="evidence" value="ECO:0007669"/>
    <property type="project" value="TreeGrafter"/>
</dbReference>
<evidence type="ECO:0000256" key="4">
    <source>
        <dbReference type="ARBA" id="ARBA00022860"/>
    </source>
</evidence>
<dbReference type="PANTHER" id="PTHR22706:SF1">
    <property type="entry name" value="ASSEMBLY FACTOR FOR SPINDLE MICROTUBULES"/>
    <property type="match status" value="1"/>
</dbReference>
<dbReference type="Ensembl" id="ENSTMTT00000001802.1">
    <property type="protein sequence ID" value="ENSTMTP00000001749.1"/>
    <property type="gene ID" value="ENSTMTG00000001399.1"/>
</dbReference>